<evidence type="ECO:0000313" key="9">
    <source>
        <dbReference type="Proteomes" id="UP000014500"/>
    </source>
</evidence>
<keyword evidence="4" id="KW-0804">Transcription</keyword>
<dbReference type="GO" id="GO:0000122">
    <property type="term" value="P:negative regulation of transcription by RNA polymerase II"/>
    <property type="evidence" value="ECO:0007669"/>
    <property type="project" value="TreeGrafter"/>
</dbReference>
<dbReference type="SUPFAM" id="SSF54171">
    <property type="entry name" value="DNA-binding domain"/>
    <property type="match status" value="1"/>
</dbReference>
<protein>
    <recommendedName>
        <fullName evidence="7">MBD domain-containing protein</fullName>
    </recommendedName>
</protein>
<dbReference type="Pfam" id="PF01429">
    <property type="entry name" value="MBD"/>
    <property type="match status" value="1"/>
</dbReference>
<evidence type="ECO:0000259" key="7">
    <source>
        <dbReference type="PROSITE" id="PS50982"/>
    </source>
</evidence>
<reference evidence="9" key="1">
    <citation type="submission" date="2011-05" db="EMBL/GenBank/DDBJ databases">
        <authorList>
            <person name="Richards S.R."/>
            <person name="Qu J."/>
            <person name="Jiang H."/>
            <person name="Jhangiani S.N."/>
            <person name="Agravi P."/>
            <person name="Goodspeed R."/>
            <person name="Gross S."/>
            <person name="Mandapat C."/>
            <person name="Jackson L."/>
            <person name="Mathew T."/>
            <person name="Pu L."/>
            <person name="Thornton R."/>
            <person name="Saada N."/>
            <person name="Wilczek-Boney K.B."/>
            <person name="Lee S."/>
            <person name="Kovar C."/>
            <person name="Wu Y."/>
            <person name="Scherer S.E."/>
            <person name="Worley K.C."/>
            <person name="Muzny D.M."/>
            <person name="Gibbs R."/>
        </authorList>
    </citation>
    <scope>NUCLEOTIDE SEQUENCE</scope>
    <source>
        <strain evidence="9">Brora</strain>
    </source>
</reference>
<dbReference type="PANTHER" id="PTHR12396:SF0">
    <property type="entry name" value="METHYL-CPG BINDING DOMAIN PROTEIN-LIKE, ISOFORM C"/>
    <property type="match status" value="1"/>
</dbReference>
<dbReference type="Pfam" id="PF25597">
    <property type="entry name" value="SH3_retrovirus"/>
    <property type="match status" value="1"/>
</dbReference>
<dbReference type="EMBL" id="JH429949">
    <property type="status" value="NOT_ANNOTATED_CDS"/>
    <property type="molecule type" value="Genomic_DNA"/>
</dbReference>
<evidence type="ECO:0000313" key="8">
    <source>
        <dbReference type="EnsemblMetazoa" id="SMAR000345-PA"/>
    </source>
</evidence>
<dbReference type="CDD" id="cd00122">
    <property type="entry name" value="MBD"/>
    <property type="match status" value="1"/>
</dbReference>
<comment type="subcellular location">
    <subcellularLocation>
        <location evidence="1">Nucleus</location>
    </subcellularLocation>
</comment>
<dbReference type="InterPro" id="IPR057670">
    <property type="entry name" value="SH3_retrovirus"/>
</dbReference>
<dbReference type="InterPro" id="IPR001739">
    <property type="entry name" value="Methyl_CpG_DNA-bd"/>
</dbReference>
<dbReference type="Gene3D" id="3.30.890.10">
    <property type="entry name" value="Methyl-cpg-binding Protein 2, Chain A"/>
    <property type="match status" value="1"/>
</dbReference>
<keyword evidence="3" id="KW-0238">DNA-binding</keyword>
<evidence type="ECO:0000256" key="1">
    <source>
        <dbReference type="ARBA" id="ARBA00004123"/>
    </source>
</evidence>
<keyword evidence="2" id="KW-0805">Transcription regulation</keyword>
<feature type="region of interest" description="Disordered" evidence="6">
    <location>
        <begin position="69"/>
        <end position="130"/>
    </location>
</feature>
<keyword evidence="5" id="KW-0539">Nucleus</keyword>
<evidence type="ECO:0000256" key="3">
    <source>
        <dbReference type="ARBA" id="ARBA00023125"/>
    </source>
</evidence>
<keyword evidence="9" id="KW-1185">Reference proteome</keyword>
<evidence type="ECO:0000256" key="4">
    <source>
        <dbReference type="ARBA" id="ARBA00023163"/>
    </source>
</evidence>
<sequence>RAVGSICYVHHTKPGRDKLDPRAWRGFLVGYAIRTRGYRVWNPETDEVIESKHVSIKENKSWIQIKLKEENESGSTTGNIMYDDDGSSSEEDSLDHREIPSQPTNGLPEPKETHFGSTSSSGGARGISHAMPFVPEPRRQEIKTRRVVREPVHTKRGITDMYKGWEREEVERQGGASAGYSDVYYYSPDGTKMRSGPEVQTYCQLQKPPIIYAKSFFNFSKVPPPTETFRAGSDTEEIPDIAVDFTTDIDDHKTIIVESLADHFNLVDLGVVTKLLGVNFVRSKDGILMHQIGFIRKLA</sequence>
<proteinExistence type="predicted"/>
<dbReference type="PhylomeDB" id="T1IHM7"/>
<dbReference type="GO" id="GO:0005654">
    <property type="term" value="C:nucleoplasm"/>
    <property type="evidence" value="ECO:0007669"/>
    <property type="project" value="UniProtKB-ARBA"/>
</dbReference>
<dbReference type="Proteomes" id="UP000014500">
    <property type="component" value="Unassembled WGS sequence"/>
</dbReference>
<dbReference type="EnsemblMetazoa" id="SMAR000345-RA">
    <property type="protein sequence ID" value="SMAR000345-PA"/>
    <property type="gene ID" value="SMAR000345"/>
</dbReference>
<evidence type="ECO:0000256" key="2">
    <source>
        <dbReference type="ARBA" id="ARBA00023015"/>
    </source>
</evidence>
<evidence type="ECO:0000256" key="5">
    <source>
        <dbReference type="ARBA" id="ARBA00023242"/>
    </source>
</evidence>
<organism evidence="8 9">
    <name type="scientific">Strigamia maritima</name>
    <name type="common">European centipede</name>
    <name type="synonym">Geophilus maritimus</name>
    <dbReference type="NCBI Taxonomy" id="126957"/>
    <lineage>
        <taxon>Eukaryota</taxon>
        <taxon>Metazoa</taxon>
        <taxon>Ecdysozoa</taxon>
        <taxon>Arthropoda</taxon>
        <taxon>Myriapoda</taxon>
        <taxon>Chilopoda</taxon>
        <taxon>Pleurostigmophora</taxon>
        <taxon>Geophilomorpha</taxon>
        <taxon>Linotaeniidae</taxon>
        <taxon>Strigamia</taxon>
    </lineage>
</organism>
<dbReference type="HOGENOM" id="CLU_932481_0_0_1"/>
<accession>T1IHM7</accession>
<feature type="domain" description="MBD" evidence="7">
    <location>
        <begin position="151"/>
        <end position="224"/>
    </location>
</feature>
<dbReference type="AlphaFoldDB" id="T1IHM7"/>
<dbReference type="GO" id="GO:0008327">
    <property type="term" value="F:methyl-CpG binding"/>
    <property type="evidence" value="ECO:0007669"/>
    <property type="project" value="TreeGrafter"/>
</dbReference>
<reference evidence="8" key="2">
    <citation type="submission" date="2015-02" db="UniProtKB">
        <authorList>
            <consortium name="EnsemblMetazoa"/>
        </authorList>
    </citation>
    <scope>IDENTIFICATION</scope>
</reference>
<dbReference type="SMART" id="SM00391">
    <property type="entry name" value="MBD"/>
    <property type="match status" value="1"/>
</dbReference>
<dbReference type="PROSITE" id="PS50982">
    <property type="entry name" value="MBD"/>
    <property type="match status" value="1"/>
</dbReference>
<name>T1IHM7_STRMM</name>
<evidence type="ECO:0000256" key="6">
    <source>
        <dbReference type="SAM" id="MobiDB-lite"/>
    </source>
</evidence>
<feature type="compositionally biased region" description="Acidic residues" evidence="6">
    <location>
        <begin position="82"/>
        <end position="93"/>
    </location>
</feature>
<dbReference type="PANTHER" id="PTHR12396">
    <property type="entry name" value="METHYL-CPG BINDING PROTEIN, MBD"/>
    <property type="match status" value="1"/>
</dbReference>
<dbReference type="STRING" id="126957.T1IHM7"/>
<dbReference type="GO" id="GO:0006346">
    <property type="term" value="P:DNA methylation-dependent constitutive heterochromatin formation"/>
    <property type="evidence" value="ECO:0007669"/>
    <property type="project" value="TreeGrafter"/>
</dbReference>
<dbReference type="InterPro" id="IPR016177">
    <property type="entry name" value="DNA-bd_dom_sf"/>
</dbReference>